<reference evidence="2" key="1">
    <citation type="submission" date="2020-05" db="UniProtKB">
        <authorList>
            <consortium name="EnsemblMetazoa"/>
        </authorList>
    </citation>
    <scope>IDENTIFICATION</scope>
    <source>
        <strain evidence="2">Aabys</strain>
    </source>
</reference>
<evidence type="ECO:0000313" key="4">
    <source>
        <dbReference type="RefSeq" id="XP_005183207.1"/>
    </source>
</evidence>
<reference evidence="4" key="2">
    <citation type="submission" date="2025-04" db="UniProtKB">
        <authorList>
            <consortium name="RefSeq"/>
        </authorList>
    </citation>
    <scope>IDENTIFICATION</scope>
    <source>
        <strain evidence="4">Aabys</strain>
    </source>
</reference>
<accession>A0A1I8MQ44</accession>
<dbReference type="AlphaFoldDB" id="A0A1I8MQ44"/>
<gene>
    <name evidence="2" type="primary">101890369</name>
    <name evidence="4" type="synonym">LOC101890369</name>
</gene>
<feature type="signal peptide" evidence="1">
    <location>
        <begin position="1"/>
        <end position="21"/>
    </location>
</feature>
<evidence type="ECO:0000313" key="2">
    <source>
        <dbReference type="EnsemblMetazoa" id="MDOA007286-PA"/>
    </source>
</evidence>
<dbReference type="EnsemblMetazoa" id="MDOA007286-RA">
    <property type="protein sequence ID" value="MDOA007286-PA"/>
    <property type="gene ID" value="MDOA007286"/>
</dbReference>
<dbReference type="GeneID" id="101890369"/>
<organism evidence="2">
    <name type="scientific">Musca domestica</name>
    <name type="common">House fly</name>
    <dbReference type="NCBI Taxonomy" id="7370"/>
    <lineage>
        <taxon>Eukaryota</taxon>
        <taxon>Metazoa</taxon>
        <taxon>Ecdysozoa</taxon>
        <taxon>Arthropoda</taxon>
        <taxon>Hexapoda</taxon>
        <taxon>Insecta</taxon>
        <taxon>Pterygota</taxon>
        <taxon>Neoptera</taxon>
        <taxon>Endopterygota</taxon>
        <taxon>Diptera</taxon>
        <taxon>Brachycera</taxon>
        <taxon>Muscomorpha</taxon>
        <taxon>Muscoidea</taxon>
        <taxon>Muscidae</taxon>
        <taxon>Musca</taxon>
    </lineage>
</organism>
<keyword evidence="3" id="KW-1185">Reference proteome</keyword>
<evidence type="ECO:0000313" key="3">
    <source>
        <dbReference type="Proteomes" id="UP001652621"/>
    </source>
</evidence>
<name>A0A1I8MQ44_MUSDO</name>
<protein>
    <submittedName>
        <fullName evidence="4">Uncharacterized protein LOC101890369</fullName>
    </submittedName>
</protein>
<dbReference type="KEGG" id="mde:101890369"/>
<sequence>MKYFNFLLILIVSVAVKVNNAVPLESFEVDSRDHSLTTDEKLKETKRFKLLEFAYENLRRTIWPEEVYTKMSEYVEALKKWSQEDDHLRNAHFYGEFEEALENCAILLKGLRNDPGNCQKQKSLKFNNDKIRSIFQSVTNDDHLQYGWTSKYSDMVLQLRDVMRNSFEKFFVKLEERVKDFIGKLNEAEEHENADIVQWQEKFSQETNYIRKEILVIEFMGLFPDERPLVESKCKIRYTNGL</sequence>
<dbReference type="Proteomes" id="UP001652621">
    <property type="component" value="Unplaced"/>
</dbReference>
<dbReference type="VEuPathDB" id="VectorBase:MDOA007286"/>
<dbReference type="VEuPathDB" id="VectorBase:MDOMA2_019947"/>
<evidence type="ECO:0000256" key="1">
    <source>
        <dbReference type="SAM" id="SignalP"/>
    </source>
</evidence>
<proteinExistence type="predicted"/>
<dbReference type="RefSeq" id="XP_005183207.1">
    <property type="nucleotide sequence ID" value="XM_005183150.2"/>
</dbReference>
<dbReference type="OrthoDB" id="10452905at2759"/>
<keyword evidence="1" id="KW-0732">Signal</keyword>
<feature type="chain" id="PRO_5044560693" evidence="1">
    <location>
        <begin position="22"/>
        <end position="242"/>
    </location>
</feature>